<dbReference type="AlphaFoldDB" id="A0AAE0LBQ1"/>
<evidence type="ECO:0000256" key="1">
    <source>
        <dbReference type="ARBA" id="ARBA00022837"/>
    </source>
</evidence>
<feature type="region of interest" description="Disordered" evidence="2">
    <location>
        <begin position="83"/>
        <end position="127"/>
    </location>
</feature>
<keyword evidence="5" id="KW-1185">Reference proteome</keyword>
<dbReference type="SUPFAM" id="SSF47473">
    <property type="entry name" value="EF-hand"/>
    <property type="match status" value="1"/>
</dbReference>
<evidence type="ECO:0000259" key="3">
    <source>
        <dbReference type="PROSITE" id="PS50222"/>
    </source>
</evidence>
<dbReference type="PROSITE" id="PS50222">
    <property type="entry name" value="EF_HAND_2"/>
    <property type="match status" value="1"/>
</dbReference>
<evidence type="ECO:0000313" key="4">
    <source>
        <dbReference type="EMBL" id="KAK3279182.1"/>
    </source>
</evidence>
<feature type="domain" description="EF-hand" evidence="3">
    <location>
        <begin position="38"/>
        <end position="73"/>
    </location>
</feature>
<evidence type="ECO:0000313" key="5">
    <source>
        <dbReference type="Proteomes" id="UP001190700"/>
    </source>
</evidence>
<name>A0AAE0LBQ1_9CHLO</name>
<dbReference type="InterPro" id="IPR011992">
    <property type="entry name" value="EF-hand-dom_pair"/>
</dbReference>
<gene>
    <name evidence="4" type="ORF">CYMTET_12929</name>
</gene>
<comment type="caution">
    <text evidence="4">The sequence shown here is derived from an EMBL/GenBank/DDBJ whole genome shotgun (WGS) entry which is preliminary data.</text>
</comment>
<organism evidence="4 5">
    <name type="scientific">Cymbomonas tetramitiformis</name>
    <dbReference type="NCBI Taxonomy" id="36881"/>
    <lineage>
        <taxon>Eukaryota</taxon>
        <taxon>Viridiplantae</taxon>
        <taxon>Chlorophyta</taxon>
        <taxon>Pyramimonadophyceae</taxon>
        <taxon>Pyramimonadales</taxon>
        <taxon>Pyramimonadaceae</taxon>
        <taxon>Cymbomonas</taxon>
    </lineage>
</organism>
<keyword evidence="1" id="KW-0106">Calcium</keyword>
<dbReference type="Proteomes" id="UP001190700">
    <property type="component" value="Unassembled WGS sequence"/>
</dbReference>
<accession>A0AAE0LBQ1</accession>
<feature type="compositionally biased region" description="Basic and acidic residues" evidence="2">
    <location>
        <begin position="87"/>
        <end position="113"/>
    </location>
</feature>
<reference evidence="4 5" key="1">
    <citation type="journal article" date="2015" name="Genome Biol. Evol.">
        <title>Comparative Genomics of a Bacterivorous Green Alga Reveals Evolutionary Causalities and Consequences of Phago-Mixotrophic Mode of Nutrition.</title>
        <authorList>
            <person name="Burns J.A."/>
            <person name="Paasch A."/>
            <person name="Narechania A."/>
            <person name="Kim E."/>
        </authorList>
    </citation>
    <scope>NUCLEOTIDE SEQUENCE [LARGE SCALE GENOMIC DNA]</scope>
    <source>
        <strain evidence="4 5">PLY_AMNH</strain>
    </source>
</reference>
<evidence type="ECO:0000256" key="2">
    <source>
        <dbReference type="SAM" id="MobiDB-lite"/>
    </source>
</evidence>
<sequence length="169" mass="18697">MSNAQGYYEERLLQSGLMADDFDLETPFLSLFEKRFPNNSTTLYRAFQRLDLDRSGCISLAEYLASASAAAAGASSSNESLDFVNLSDREHQSESRVHSERFHKDDKNSKETDSQENVGTPRQIFSDKIGLPGAASRLSKDISMPHSLQGDGATITRALLNYYDDGDGE</sequence>
<protein>
    <recommendedName>
        <fullName evidence="3">EF-hand domain-containing protein</fullName>
    </recommendedName>
</protein>
<dbReference type="GO" id="GO:0005509">
    <property type="term" value="F:calcium ion binding"/>
    <property type="evidence" value="ECO:0007669"/>
    <property type="project" value="InterPro"/>
</dbReference>
<proteinExistence type="predicted"/>
<dbReference type="EMBL" id="LGRX02005095">
    <property type="protein sequence ID" value="KAK3279182.1"/>
    <property type="molecule type" value="Genomic_DNA"/>
</dbReference>
<dbReference type="InterPro" id="IPR002048">
    <property type="entry name" value="EF_hand_dom"/>
</dbReference>
<dbReference type="PROSITE" id="PS00018">
    <property type="entry name" value="EF_HAND_1"/>
    <property type="match status" value="1"/>
</dbReference>
<dbReference type="InterPro" id="IPR018247">
    <property type="entry name" value="EF_Hand_1_Ca_BS"/>
</dbReference>